<evidence type="ECO:0000313" key="3">
    <source>
        <dbReference type="Proteomes" id="UP000632339"/>
    </source>
</evidence>
<dbReference type="InterPro" id="IPR036388">
    <property type="entry name" value="WH-like_DNA-bd_sf"/>
</dbReference>
<proteinExistence type="predicted"/>
<evidence type="ECO:0000313" key="2">
    <source>
        <dbReference type="EMBL" id="GGM84014.1"/>
    </source>
</evidence>
<gene>
    <name evidence="2" type="ORF">GCM10010967_14770</name>
</gene>
<dbReference type="Gene3D" id="1.10.10.10">
    <property type="entry name" value="Winged helix-like DNA-binding domain superfamily/Winged helix DNA-binding domain"/>
    <property type="match status" value="1"/>
</dbReference>
<dbReference type="EMBL" id="BMLI01000001">
    <property type="protein sequence ID" value="GGM84014.1"/>
    <property type="molecule type" value="Genomic_DNA"/>
</dbReference>
<dbReference type="InterPro" id="IPR011991">
    <property type="entry name" value="ArsR-like_HTH"/>
</dbReference>
<dbReference type="CDD" id="cd00090">
    <property type="entry name" value="HTH_ARSR"/>
    <property type="match status" value="1"/>
</dbReference>
<accession>A0ABQ2HKX7</accession>
<organism evidence="2 3">
    <name type="scientific">Dyadobacter beijingensis</name>
    <dbReference type="NCBI Taxonomy" id="365489"/>
    <lineage>
        <taxon>Bacteria</taxon>
        <taxon>Pseudomonadati</taxon>
        <taxon>Bacteroidota</taxon>
        <taxon>Cytophagia</taxon>
        <taxon>Cytophagales</taxon>
        <taxon>Spirosomataceae</taxon>
        <taxon>Dyadobacter</taxon>
    </lineage>
</organism>
<dbReference type="Pfam" id="PF01022">
    <property type="entry name" value="HTH_5"/>
    <property type="match status" value="1"/>
</dbReference>
<protein>
    <recommendedName>
        <fullName evidence="1">HTH arsR-type domain-containing protein</fullName>
    </recommendedName>
</protein>
<comment type="caution">
    <text evidence="2">The sequence shown here is derived from an EMBL/GenBank/DDBJ whole genome shotgun (WGS) entry which is preliminary data.</text>
</comment>
<dbReference type="PROSITE" id="PS50987">
    <property type="entry name" value="HTH_ARSR_2"/>
    <property type="match status" value="1"/>
</dbReference>
<dbReference type="PANTHER" id="PTHR38600">
    <property type="entry name" value="TRANSCRIPTIONAL REGULATORY PROTEIN"/>
    <property type="match status" value="1"/>
</dbReference>
<name>A0ABQ2HKX7_9BACT</name>
<dbReference type="SUPFAM" id="SSF46785">
    <property type="entry name" value="Winged helix' DNA-binding domain"/>
    <property type="match status" value="1"/>
</dbReference>
<sequence length="89" mass="10479">MLAQQPQNVNAIAEHFDVTRQAISLHVKILTDCGLIFIRKEGRDHICEARLDQLSEVSVWVEQYKKHWEAKLDSLEVYLEQLKKERYGK</sequence>
<keyword evidence="3" id="KW-1185">Reference proteome</keyword>
<dbReference type="PANTHER" id="PTHR38600:SF2">
    <property type="entry name" value="SLL0088 PROTEIN"/>
    <property type="match status" value="1"/>
</dbReference>
<dbReference type="InterPro" id="IPR001845">
    <property type="entry name" value="HTH_ArsR_DNA-bd_dom"/>
</dbReference>
<evidence type="ECO:0000259" key="1">
    <source>
        <dbReference type="PROSITE" id="PS50987"/>
    </source>
</evidence>
<dbReference type="Proteomes" id="UP000632339">
    <property type="component" value="Unassembled WGS sequence"/>
</dbReference>
<reference evidence="3" key="1">
    <citation type="journal article" date="2019" name="Int. J. Syst. Evol. Microbiol.">
        <title>The Global Catalogue of Microorganisms (GCM) 10K type strain sequencing project: providing services to taxonomists for standard genome sequencing and annotation.</title>
        <authorList>
            <consortium name="The Broad Institute Genomics Platform"/>
            <consortium name="The Broad Institute Genome Sequencing Center for Infectious Disease"/>
            <person name="Wu L."/>
            <person name="Ma J."/>
        </authorList>
    </citation>
    <scope>NUCLEOTIDE SEQUENCE [LARGE SCALE GENOMIC DNA]</scope>
    <source>
        <strain evidence="3">CGMCC 1.6375</strain>
    </source>
</reference>
<feature type="domain" description="HTH arsR-type" evidence="1">
    <location>
        <begin position="1"/>
        <end position="69"/>
    </location>
</feature>
<dbReference type="InterPro" id="IPR036390">
    <property type="entry name" value="WH_DNA-bd_sf"/>
</dbReference>